<dbReference type="PANTHER" id="PTHR43584">
    <property type="entry name" value="NUCLEOTIDYL TRANSFERASE"/>
    <property type="match status" value="1"/>
</dbReference>
<dbReference type="SUPFAM" id="SSF53448">
    <property type="entry name" value="Nucleotide-diphospho-sugar transferases"/>
    <property type="match status" value="1"/>
</dbReference>
<evidence type="ECO:0000313" key="5">
    <source>
        <dbReference type="Proteomes" id="UP000264589"/>
    </source>
</evidence>
<keyword evidence="2" id="KW-0548">Nucleotidyltransferase</keyword>
<dbReference type="InterPro" id="IPR029044">
    <property type="entry name" value="Nucleotide-diphossugar_trans"/>
</dbReference>
<dbReference type="GO" id="GO:0016779">
    <property type="term" value="F:nucleotidyltransferase activity"/>
    <property type="evidence" value="ECO:0007669"/>
    <property type="project" value="UniProtKB-KW"/>
</dbReference>
<gene>
    <name evidence="4" type="ORF">DX908_08130</name>
</gene>
<evidence type="ECO:0000259" key="3">
    <source>
        <dbReference type="Pfam" id="PF00483"/>
    </source>
</evidence>
<dbReference type="Proteomes" id="UP000264589">
    <property type="component" value="Unassembled WGS sequence"/>
</dbReference>
<feature type="domain" description="Nucleotidyl transferase" evidence="3">
    <location>
        <begin position="5"/>
        <end position="146"/>
    </location>
</feature>
<evidence type="ECO:0000313" key="4">
    <source>
        <dbReference type="EMBL" id="RFB05225.1"/>
    </source>
</evidence>
<protein>
    <submittedName>
        <fullName evidence="4">Nucleotidyltransferase family protein</fullName>
    </submittedName>
</protein>
<organism evidence="4 5">
    <name type="scientific">Parvularcula marina</name>
    <dbReference type="NCBI Taxonomy" id="2292771"/>
    <lineage>
        <taxon>Bacteria</taxon>
        <taxon>Pseudomonadati</taxon>
        <taxon>Pseudomonadota</taxon>
        <taxon>Alphaproteobacteria</taxon>
        <taxon>Parvularculales</taxon>
        <taxon>Parvularculaceae</taxon>
        <taxon>Parvularcula</taxon>
    </lineage>
</organism>
<dbReference type="AlphaFoldDB" id="A0A371RIG2"/>
<dbReference type="CDD" id="cd06422">
    <property type="entry name" value="NTP_transferase_like_1"/>
    <property type="match status" value="1"/>
</dbReference>
<name>A0A371RIG2_9PROT</name>
<dbReference type="PANTHER" id="PTHR43584:SF8">
    <property type="entry name" value="N-ACETYLMURAMATE ALPHA-1-PHOSPHATE URIDYLYLTRANSFERASE"/>
    <property type="match status" value="1"/>
</dbReference>
<keyword evidence="1 4" id="KW-0808">Transferase</keyword>
<evidence type="ECO:0000256" key="2">
    <source>
        <dbReference type="ARBA" id="ARBA00022695"/>
    </source>
</evidence>
<keyword evidence="5" id="KW-1185">Reference proteome</keyword>
<dbReference type="RefSeq" id="WP_116391857.1">
    <property type="nucleotide sequence ID" value="NZ_QUQO01000001.1"/>
</dbReference>
<dbReference type="InterPro" id="IPR005835">
    <property type="entry name" value="NTP_transferase_dom"/>
</dbReference>
<reference evidence="4 5" key="1">
    <citation type="submission" date="2018-08" db="EMBL/GenBank/DDBJ databases">
        <title>Parvularcula sp. SM1705, isolated from surface water of the South Sea China.</title>
        <authorList>
            <person name="Sun L."/>
        </authorList>
    </citation>
    <scope>NUCLEOTIDE SEQUENCE [LARGE SCALE GENOMIC DNA]</scope>
    <source>
        <strain evidence="4 5">SM1705</strain>
    </source>
</reference>
<dbReference type="EMBL" id="QUQO01000001">
    <property type="protein sequence ID" value="RFB05225.1"/>
    <property type="molecule type" value="Genomic_DNA"/>
</dbReference>
<dbReference type="Gene3D" id="3.90.550.10">
    <property type="entry name" value="Spore Coat Polysaccharide Biosynthesis Protein SpsA, Chain A"/>
    <property type="match status" value="1"/>
</dbReference>
<accession>A0A371RIG2</accession>
<dbReference type="Pfam" id="PF00483">
    <property type="entry name" value="NTP_transferase"/>
    <property type="match status" value="1"/>
</dbReference>
<evidence type="ECO:0000256" key="1">
    <source>
        <dbReference type="ARBA" id="ARBA00022679"/>
    </source>
</evidence>
<proteinExistence type="predicted"/>
<dbReference type="OrthoDB" id="9788272at2"/>
<dbReference type="InParanoid" id="A0A371RIG2"/>
<dbReference type="InterPro" id="IPR050065">
    <property type="entry name" value="GlmU-like"/>
</dbReference>
<comment type="caution">
    <text evidence="4">The sequence shown here is derived from an EMBL/GenBank/DDBJ whole genome shotgun (WGS) entry which is preliminary data.</text>
</comment>
<sequence>MIDTAMVLAAGLGTRFREVSGDLPKPLVPVAGKPLIDWSLDLLSAGGVTRAVVNVHYKADKMEAHLAEITLPEIIVSDEREQLMETGGGLIKASSLLGEEPVFCTNTDAILPHENGGPVKKLREAWSDEEMDALLLLVPVAMTSGYDGHGDFHLDAEGKLSWDGDSEKYVFTGLQIIHPRLWAGEEPAPKSTRVFWERAMENGRLFGLIHDGRWMHVGDPAGYHAATELLGEGV</sequence>